<keyword evidence="1" id="KW-0732">Signal</keyword>
<name>A0A841H1N6_9BACT</name>
<evidence type="ECO:0000256" key="1">
    <source>
        <dbReference type="SAM" id="SignalP"/>
    </source>
</evidence>
<dbReference type="EMBL" id="JACHIA010000012">
    <property type="protein sequence ID" value="MBB6071991.1"/>
    <property type="molecule type" value="Genomic_DNA"/>
</dbReference>
<organism evidence="2 3">
    <name type="scientific">Longimicrobium terrae</name>
    <dbReference type="NCBI Taxonomy" id="1639882"/>
    <lineage>
        <taxon>Bacteria</taxon>
        <taxon>Pseudomonadati</taxon>
        <taxon>Gemmatimonadota</taxon>
        <taxon>Longimicrobiia</taxon>
        <taxon>Longimicrobiales</taxon>
        <taxon>Longimicrobiaceae</taxon>
        <taxon>Longimicrobium</taxon>
    </lineage>
</organism>
<feature type="chain" id="PRO_5032339665" description="Porin family protein" evidence="1">
    <location>
        <begin position="23"/>
        <end position="199"/>
    </location>
</feature>
<feature type="signal peptide" evidence="1">
    <location>
        <begin position="1"/>
        <end position="22"/>
    </location>
</feature>
<keyword evidence="3" id="KW-1185">Reference proteome</keyword>
<sequence length="199" mass="20502">MKHKWIAAAAIGAAFAGTRADAQVFTPTYMSPVPRSDFGVYLHDWGSDALGVEGIWRRPSRGGSDVGLRAGYVDTGDGALTLGLEVRNPVVLAGAPIGLAFTAAAQGVLGDGTGILGGQVGFTAGQAIPAGNLTVTPYIHPRLAVANDIIGDRNDDSDIQVDVLADVGVDLDFASGFVLRFGANLGRGADWGLGVAWRQ</sequence>
<gene>
    <name evidence="2" type="ORF">HNQ61_003652</name>
</gene>
<accession>A0A841H1N6</accession>
<dbReference type="AlphaFoldDB" id="A0A841H1N6"/>
<evidence type="ECO:0000313" key="2">
    <source>
        <dbReference type="EMBL" id="MBB6071991.1"/>
    </source>
</evidence>
<comment type="caution">
    <text evidence="2">The sequence shown here is derived from an EMBL/GenBank/DDBJ whole genome shotgun (WGS) entry which is preliminary data.</text>
</comment>
<reference evidence="2 3" key="1">
    <citation type="submission" date="2020-08" db="EMBL/GenBank/DDBJ databases">
        <title>Genomic Encyclopedia of Type Strains, Phase IV (KMG-IV): sequencing the most valuable type-strain genomes for metagenomic binning, comparative biology and taxonomic classification.</title>
        <authorList>
            <person name="Goeker M."/>
        </authorList>
    </citation>
    <scope>NUCLEOTIDE SEQUENCE [LARGE SCALE GENOMIC DNA]</scope>
    <source>
        <strain evidence="2 3">DSM 29007</strain>
    </source>
</reference>
<evidence type="ECO:0000313" key="3">
    <source>
        <dbReference type="Proteomes" id="UP000582837"/>
    </source>
</evidence>
<evidence type="ECO:0008006" key="4">
    <source>
        <dbReference type="Google" id="ProtNLM"/>
    </source>
</evidence>
<proteinExistence type="predicted"/>
<dbReference type="RefSeq" id="WP_170034849.1">
    <property type="nucleotide sequence ID" value="NZ_JABDTL010000001.1"/>
</dbReference>
<dbReference type="Proteomes" id="UP000582837">
    <property type="component" value="Unassembled WGS sequence"/>
</dbReference>
<protein>
    <recommendedName>
        <fullName evidence="4">Porin family protein</fullName>
    </recommendedName>
</protein>